<dbReference type="Proteomes" id="UP000431401">
    <property type="component" value="Unassembled WGS sequence"/>
</dbReference>
<gene>
    <name evidence="1" type="ORF">NRB56_08220</name>
</gene>
<protein>
    <recommendedName>
        <fullName evidence="3">Secreted protein</fullName>
    </recommendedName>
</protein>
<accession>A0A7K0DHH2</accession>
<proteinExistence type="predicted"/>
<evidence type="ECO:0000313" key="1">
    <source>
        <dbReference type="EMBL" id="MQY25266.1"/>
    </source>
</evidence>
<name>A0A7K0DHH2_9NOCA</name>
<reference evidence="1 2" key="1">
    <citation type="submission" date="2019-10" db="EMBL/GenBank/DDBJ databases">
        <title>Nocardia macrotermitis sp. nov. and Nocardia aurantia sp. nov., isolated from the gut of fungus growing-termite Macrotermes natalensis.</title>
        <authorList>
            <person name="Benndorf R."/>
            <person name="Schwitalla J."/>
            <person name="Martin K."/>
            <person name="De Beer W."/>
            <person name="Kaster A.-K."/>
            <person name="Vollmers J."/>
            <person name="Poulsen M."/>
            <person name="Beemelmanns C."/>
        </authorList>
    </citation>
    <scope>NUCLEOTIDE SEQUENCE [LARGE SCALE GENOMIC DNA]</scope>
    <source>
        <strain evidence="1 2">RB56</strain>
    </source>
</reference>
<sequence>MALAAATVTGAGPAAASPVAVFRGDGAITAHVTGEHPGYRCQIAAHGVDGPWRPVGADGVVDLDSGPLPAGRHVVSVLCENRDRGDASVHTVARNTEVFTR</sequence>
<keyword evidence="2" id="KW-1185">Reference proteome</keyword>
<dbReference type="AlphaFoldDB" id="A0A7K0DHH2"/>
<comment type="caution">
    <text evidence="1">The sequence shown here is derived from an EMBL/GenBank/DDBJ whole genome shotgun (WGS) entry which is preliminary data.</text>
</comment>
<dbReference type="EMBL" id="WEGI01000002">
    <property type="protein sequence ID" value="MQY25266.1"/>
    <property type="molecule type" value="Genomic_DNA"/>
</dbReference>
<evidence type="ECO:0008006" key="3">
    <source>
        <dbReference type="Google" id="ProtNLM"/>
    </source>
</evidence>
<evidence type="ECO:0000313" key="2">
    <source>
        <dbReference type="Proteomes" id="UP000431401"/>
    </source>
</evidence>
<organism evidence="1 2">
    <name type="scientific">Nocardia aurantia</name>
    <dbReference type="NCBI Taxonomy" id="2585199"/>
    <lineage>
        <taxon>Bacteria</taxon>
        <taxon>Bacillati</taxon>
        <taxon>Actinomycetota</taxon>
        <taxon>Actinomycetes</taxon>
        <taxon>Mycobacteriales</taxon>
        <taxon>Nocardiaceae</taxon>
        <taxon>Nocardia</taxon>
    </lineage>
</organism>